<accession>A0A4D6KG35</accession>
<dbReference type="EMBL" id="CP039375">
    <property type="protein sequence ID" value="QCD66215.1"/>
    <property type="molecule type" value="Genomic_DNA"/>
</dbReference>
<dbReference type="GO" id="GO:0016747">
    <property type="term" value="F:acyltransferase activity, transferring groups other than amino-acyl groups"/>
    <property type="evidence" value="ECO:0007669"/>
    <property type="project" value="InterPro"/>
</dbReference>
<name>A0A4D6KG35_9EURY</name>
<evidence type="ECO:0000313" key="5">
    <source>
        <dbReference type="Proteomes" id="UP000297053"/>
    </source>
</evidence>
<feature type="domain" description="N-acetyltransferase" evidence="3">
    <location>
        <begin position="3"/>
        <end position="152"/>
    </location>
</feature>
<dbReference type="Pfam" id="PF00583">
    <property type="entry name" value="Acetyltransf_1"/>
    <property type="match status" value="1"/>
</dbReference>
<dbReference type="PROSITE" id="PS51186">
    <property type="entry name" value="GNAT"/>
    <property type="match status" value="1"/>
</dbReference>
<dbReference type="InterPro" id="IPR000182">
    <property type="entry name" value="GNAT_dom"/>
</dbReference>
<proteinExistence type="predicted"/>
<evidence type="ECO:0000259" key="3">
    <source>
        <dbReference type="PROSITE" id="PS51186"/>
    </source>
</evidence>
<dbReference type="Gene3D" id="3.40.630.30">
    <property type="match status" value="1"/>
</dbReference>
<evidence type="ECO:0000313" key="4">
    <source>
        <dbReference type="EMBL" id="QCD66215.1"/>
    </source>
</evidence>
<dbReference type="SUPFAM" id="SSF55729">
    <property type="entry name" value="Acyl-CoA N-acyltransferases (Nat)"/>
    <property type="match status" value="1"/>
</dbReference>
<dbReference type="RefSeq" id="WP_015762609.1">
    <property type="nucleotide sequence ID" value="NZ_CP039375.1"/>
</dbReference>
<dbReference type="KEGG" id="halz:E5139_11375"/>
<evidence type="ECO:0000256" key="2">
    <source>
        <dbReference type="ARBA" id="ARBA00023315"/>
    </source>
</evidence>
<dbReference type="OMA" id="EAWFQGM"/>
<dbReference type="Proteomes" id="UP000297053">
    <property type="component" value="Chromosome"/>
</dbReference>
<reference evidence="4 5" key="1">
    <citation type="submission" date="2019-04" db="EMBL/GenBank/DDBJ databases">
        <title>Complete genome sequence of Arthrobacter sp. ZXY-2 associated with effective atrazine degradation and salt adaptation.</title>
        <authorList>
            <person name="Zhao X."/>
        </authorList>
    </citation>
    <scope>NUCLEOTIDE SEQUENCE [LARGE SCALE GENOMIC DNA]</scope>
    <source>
        <strain evidence="5">ZP60</strain>
    </source>
</reference>
<evidence type="ECO:0000256" key="1">
    <source>
        <dbReference type="ARBA" id="ARBA00022679"/>
    </source>
</evidence>
<dbReference type="PANTHER" id="PTHR43877">
    <property type="entry name" value="AMINOALKYLPHOSPHONATE N-ACETYLTRANSFERASE-RELATED-RELATED"/>
    <property type="match status" value="1"/>
</dbReference>
<protein>
    <submittedName>
        <fullName evidence="4">GNAT family N-acetyltransferase</fullName>
    </submittedName>
</protein>
<keyword evidence="2" id="KW-0012">Acyltransferase</keyword>
<dbReference type="GeneID" id="42179545"/>
<organism evidence="4 5">
    <name type="scientific">Halomicrobium mukohataei</name>
    <dbReference type="NCBI Taxonomy" id="57705"/>
    <lineage>
        <taxon>Archaea</taxon>
        <taxon>Methanobacteriati</taxon>
        <taxon>Methanobacteriota</taxon>
        <taxon>Stenosarchaea group</taxon>
        <taxon>Halobacteria</taxon>
        <taxon>Halobacteriales</taxon>
        <taxon>Haloarculaceae</taxon>
        <taxon>Halomicrobium</taxon>
    </lineage>
</organism>
<gene>
    <name evidence="4" type="ORF">E5139_11375</name>
</gene>
<dbReference type="AlphaFoldDB" id="A0A4D6KG35"/>
<dbReference type="InterPro" id="IPR016181">
    <property type="entry name" value="Acyl_CoA_acyltransferase"/>
</dbReference>
<sequence length="296" mass="32185">MNGTVRQAREDDDEAVAAFTADTWDDREQRDYIPDVFRDWVAGDGPDQRTVVADIDGRAVGLCQALVLTDHEAWLQGMRVDPDHRRAGLGLRMVDALFEWARDRGATVARNMVFSWNDAGLGQSIAAGFEPVTSFRWAEPTPREGTPSETVDPDPAAAWDYWTDSDARTALRGLALDAGHSWALSELTRDALHDLADEQRVFAVRRDGTCGMACRVRTAAGADERIAEYGVAAWDDADAADALVTAIRDDAAAIGADAVRILLPETPRHVGQAAFVRADTDDSPTFVTAADLTGEE</sequence>
<reference evidence="4 5" key="2">
    <citation type="submission" date="2019-04" db="EMBL/GenBank/DDBJ databases">
        <authorList>
            <person name="Yang S."/>
            <person name="Wei W."/>
        </authorList>
    </citation>
    <scope>NUCLEOTIDE SEQUENCE [LARGE SCALE GENOMIC DNA]</scope>
    <source>
        <strain evidence="5">ZP60</strain>
    </source>
</reference>
<dbReference type="InterPro" id="IPR050832">
    <property type="entry name" value="Bact_Acetyltransf"/>
</dbReference>
<keyword evidence="1 4" id="KW-0808">Transferase</keyword>
<dbReference type="CDD" id="cd04301">
    <property type="entry name" value="NAT_SF"/>
    <property type="match status" value="1"/>
</dbReference>